<reference evidence="3 4" key="1">
    <citation type="submission" date="2014-12" db="EMBL/GenBank/DDBJ databases">
        <authorList>
            <person name="Neuveglise Cecile"/>
        </authorList>
    </citation>
    <scope>NUCLEOTIDE SEQUENCE [LARGE SCALE GENOMIC DNA]</scope>
    <source>
        <strain evidence="3 4">CBS 12615</strain>
    </source>
</reference>
<gene>
    <name evidence="3" type="ORF">LALA0_S03e10000g</name>
</gene>
<keyword evidence="2" id="KW-1133">Transmembrane helix</keyword>
<name>A0A0C7N1B2_9SACH</name>
<dbReference type="STRING" id="1245769.A0A0C7N1B2"/>
<dbReference type="GeneID" id="34685184"/>
<dbReference type="AlphaFoldDB" id="A0A0C7N1B2"/>
<feature type="transmembrane region" description="Helical" evidence="2">
    <location>
        <begin position="354"/>
        <end position="372"/>
    </location>
</feature>
<proteinExistence type="predicted"/>
<feature type="region of interest" description="Disordered" evidence="1">
    <location>
        <begin position="754"/>
        <end position="777"/>
    </location>
</feature>
<evidence type="ECO:0000256" key="1">
    <source>
        <dbReference type="SAM" id="MobiDB-lite"/>
    </source>
</evidence>
<feature type="transmembrane region" description="Helical" evidence="2">
    <location>
        <begin position="232"/>
        <end position="250"/>
    </location>
</feature>
<dbReference type="InterPro" id="IPR036322">
    <property type="entry name" value="WD40_repeat_dom_sf"/>
</dbReference>
<keyword evidence="4" id="KW-1185">Reference proteome</keyword>
<evidence type="ECO:0000256" key="2">
    <source>
        <dbReference type="SAM" id="Phobius"/>
    </source>
</evidence>
<evidence type="ECO:0000313" key="4">
    <source>
        <dbReference type="Proteomes" id="UP000054304"/>
    </source>
</evidence>
<dbReference type="EMBL" id="LN736362">
    <property type="protein sequence ID" value="CEP61746.1"/>
    <property type="molecule type" value="Genomic_DNA"/>
</dbReference>
<evidence type="ECO:0000313" key="3">
    <source>
        <dbReference type="EMBL" id="CEP61746.1"/>
    </source>
</evidence>
<dbReference type="HOGENOM" id="CLU_264915_0_0_1"/>
<feature type="transmembrane region" description="Helical" evidence="2">
    <location>
        <begin position="25"/>
        <end position="43"/>
    </location>
</feature>
<dbReference type="SUPFAM" id="SSF50978">
    <property type="entry name" value="WD40 repeat-like"/>
    <property type="match status" value="1"/>
</dbReference>
<keyword evidence="2" id="KW-0812">Transmembrane</keyword>
<accession>A0A0C7N1B2</accession>
<keyword evidence="2" id="KW-0472">Membrane</keyword>
<protein>
    <submittedName>
        <fullName evidence="3">LALA0S03e10000g1_1</fullName>
    </submittedName>
</protein>
<dbReference type="OrthoDB" id="1914839at2759"/>
<dbReference type="RefSeq" id="XP_022627978.1">
    <property type="nucleotide sequence ID" value="XM_022773512.1"/>
</dbReference>
<feature type="transmembrane region" description="Helical" evidence="2">
    <location>
        <begin position="262"/>
        <end position="285"/>
    </location>
</feature>
<feature type="transmembrane region" description="Helical" evidence="2">
    <location>
        <begin position="564"/>
        <end position="589"/>
    </location>
</feature>
<dbReference type="Proteomes" id="UP000054304">
    <property type="component" value="Unassembled WGS sequence"/>
</dbReference>
<feature type="transmembrane region" description="Helical" evidence="2">
    <location>
        <begin position="378"/>
        <end position="399"/>
    </location>
</feature>
<organism evidence="3 4">
    <name type="scientific">Lachancea lanzarotensis</name>
    <dbReference type="NCBI Taxonomy" id="1245769"/>
    <lineage>
        <taxon>Eukaryota</taxon>
        <taxon>Fungi</taxon>
        <taxon>Dikarya</taxon>
        <taxon>Ascomycota</taxon>
        <taxon>Saccharomycotina</taxon>
        <taxon>Saccharomycetes</taxon>
        <taxon>Saccharomycetales</taxon>
        <taxon>Saccharomycetaceae</taxon>
        <taxon>Lachancea</taxon>
    </lineage>
</organism>
<sequence length="1201" mass="134067">MVVSRANITHQWLYQLSLWAVRRPLSAILIPFVTIFIIAYSTLTKLPHDNVFMDHYLSKIELAVDVSGLSPNYSMAQLWISRGNDGNILRKGALMETLAVQNKLLEDVLETCEVTCVETPYQLWNSSLELLSRDPYPLRTLNSKIDEIPHNSLRNALKVNGYFTSAQTVVVNVLTPADNQIFLRNSLNDNVAKLSKLSNSTGYQFFHSSANTGDNFETLLKVDVESATRQDLLWAMLIGLFSALQFWKHFNRVTMVNSKLGVCAALAAQIVLSVAASNTLTIFFFGKRGDAIPFPLRWFPILMISSCGLLERLSNTSGSAFADGPLLPDSNTGSDSDNASTPSYIDASVHSSFSLCRTVMISLLSSVILFPFNRRTSIYLAFAFVSCIVVQALAFTAILSSDYNRLKKPERPFESTNGEANDTSLDDERAHTSKFSLTAYLWSILNGNTTIYSHCISVVMFSQYLTNLRYHLVRSSSSLVDILLHWRFSKLALFKTSSSVSLVEGDSILQLVLAHHKTGTYYISWSADDRILALKNGLSSFRNGQQGLIDAFQMPLVSSYKFDLYFFLEITVILVLVSSVALLVVQTLFDKLQAWPQLKERSTKQREANFSHGSSSHLNPHNSPSFHAKELSRGGHTLDIMGIYTSESPFIMSVGLDRRLLIWSPLSNPVPLPTEIPLNRQLWPVLTAVTSSNGNFTAVFGKSGRISCWSRESLKFIWSMKLDLSNVHVLESFFRTKTRPAFMKKQARSALKHQARQDVPANALKRRGSNASISSTKSASSATPAFASKYEDKTSLLDTGDTEDIELVLITTDGDIHAVDIKGDVKSSKVTNSAFPLVSCKRLVTPRVNDRLIICDTEGEVFISTVVNNKWRPRRLVLVRNSFNRGQKLMTPATLMHHTNQEQEGKIGSSSSSTNGIISTLLIPFVGMLLLVKSNEADLVDAQTGTVIKTFKLANYMPGSLRIFHDQPTHCKFCGSASVSTFSIAYTERYTSTLVLSTFKLESRTKTSICLRVERDPREIRCLGLESVVEKKYWLPDIDKWDSTDNNVIIGIKKKEKDFATISGSKSMMRSASEGIKAGELRLRGRLESRSMKPSKSVEYNIHDIWEGWTMTANGLVTYYKIPAGINGLLTNRIGSFEKFGAKAMVAAFGNVMKLFYLGHEELIMAPDGISPNEEESGLKFVNKRRQRLSDKKVSINYEQF</sequence>